<dbReference type="Pfam" id="PF13426">
    <property type="entry name" value="PAS_9"/>
    <property type="match status" value="4"/>
</dbReference>
<dbReference type="Pfam" id="PF02518">
    <property type="entry name" value="HATPase_c"/>
    <property type="match status" value="1"/>
</dbReference>
<evidence type="ECO:0000313" key="12">
    <source>
        <dbReference type="Proteomes" id="UP000218831"/>
    </source>
</evidence>
<dbReference type="NCBIfam" id="TIGR00229">
    <property type="entry name" value="sensory_box"/>
    <property type="match status" value="3"/>
</dbReference>
<dbReference type="CDD" id="cd00130">
    <property type="entry name" value="PAS"/>
    <property type="match status" value="3"/>
</dbReference>
<keyword evidence="12" id="KW-1185">Reference proteome</keyword>
<dbReference type="InterPro" id="IPR005467">
    <property type="entry name" value="His_kinase_dom"/>
</dbReference>
<feature type="domain" description="PAS" evidence="9">
    <location>
        <begin position="251"/>
        <end position="322"/>
    </location>
</feature>
<dbReference type="EC" id="2.7.13.3" evidence="2"/>
<dbReference type="EMBL" id="NSKE01000002">
    <property type="protein sequence ID" value="PAU95094.1"/>
    <property type="molecule type" value="Genomic_DNA"/>
</dbReference>
<evidence type="ECO:0000256" key="3">
    <source>
        <dbReference type="ARBA" id="ARBA00022553"/>
    </source>
</evidence>
<feature type="domain" description="Histidine kinase" evidence="8">
    <location>
        <begin position="872"/>
        <end position="1064"/>
    </location>
</feature>
<dbReference type="Pfam" id="PF08448">
    <property type="entry name" value="PAS_4"/>
    <property type="match status" value="1"/>
</dbReference>
<evidence type="ECO:0000259" key="8">
    <source>
        <dbReference type="PROSITE" id="PS50109"/>
    </source>
</evidence>
<feature type="domain" description="PAC" evidence="10">
    <location>
        <begin position="452"/>
        <end position="504"/>
    </location>
</feature>
<feature type="domain" description="PAC" evidence="10">
    <location>
        <begin position="77"/>
        <end position="128"/>
    </location>
</feature>
<evidence type="ECO:0000256" key="2">
    <source>
        <dbReference type="ARBA" id="ARBA00012438"/>
    </source>
</evidence>
<feature type="domain" description="PAC" evidence="10">
    <location>
        <begin position="694"/>
        <end position="745"/>
    </location>
</feature>
<dbReference type="SMART" id="SM00091">
    <property type="entry name" value="PAS"/>
    <property type="match status" value="5"/>
</dbReference>
<keyword evidence="3" id="KW-0597">Phosphoprotein</keyword>
<dbReference type="InterPro" id="IPR052162">
    <property type="entry name" value="Sensor_kinase/Photoreceptor"/>
</dbReference>
<dbReference type="InterPro" id="IPR000014">
    <property type="entry name" value="PAS"/>
</dbReference>
<dbReference type="AlphaFoldDB" id="A0A2A2GDM3"/>
<feature type="domain" description="PAC" evidence="10">
    <location>
        <begin position="323"/>
        <end position="377"/>
    </location>
</feature>
<dbReference type="PROSITE" id="PS50109">
    <property type="entry name" value="HIS_KIN"/>
    <property type="match status" value="1"/>
</dbReference>
<dbReference type="InterPro" id="IPR035965">
    <property type="entry name" value="PAS-like_dom_sf"/>
</dbReference>
<feature type="region of interest" description="Disordered" evidence="7">
    <location>
        <begin position="181"/>
        <end position="202"/>
    </location>
</feature>
<feature type="domain" description="PAC" evidence="10">
    <location>
        <begin position="203"/>
        <end position="254"/>
    </location>
</feature>
<dbReference type="Gene3D" id="2.10.70.100">
    <property type="match status" value="2"/>
</dbReference>
<accession>A0A2A2GDM3</accession>
<dbReference type="RefSeq" id="WP_095605221.1">
    <property type="nucleotide sequence ID" value="NZ_NSKE01000002.1"/>
</dbReference>
<dbReference type="Pfam" id="PF08447">
    <property type="entry name" value="PAS_3"/>
    <property type="match status" value="2"/>
</dbReference>
<keyword evidence="5" id="KW-0418">Kinase</keyword>
<dbReference type="InterPro" id="IPR013655">
    <property type="entry name" value="PAS_fold_3"/>
</dbReference>
<organism evidence="11 12">
    <name type="scientific">Fodinibius salipaludis</name>
    <dbReference type="NCBI Taxonomy" id="2032627"/>
    <lineage>
        <taxon>Bacteria</taxon>
        <taxon>Pseudomonadati</taxon>
        <taxon>Balneolota</taxon>
        <taxon>Balneolia</taxon>
        <taxon>Balneolales</taxon>
        <taxon>Balneolaceae</taxon>
        <taxon>Fodinibius</taxon>
    </lineage>
</organism>
<feature type="coiled-coil region" evidence="6">
    <location>
        <begin position="605"/>
        <end position="632"/>
    </location>
</feature>
<gene>
    <name evidence="11" type="ORF">CK503_02525</name>
</gene>
<evidence type="ECO:0000313" key="11">
    <source>
        <dbReference type="EMBL" id="PAU95094.1"/>
    </source>
</evidence>
<dbReference type="SMART" id="SM00086">
    <property type="entry name" value="PAC"/>
    <property type="match status" value="6"/>
</dbReference>
<protein>
    <recommendedName>
        <fullName evidence="2">histidine kinase</fullName>
        <ecNumber evidence="2">2.7.13.3</ecNumber>
    </recommendedName>
</protein>
<dbReference type="InterPro" id="IPR011495">
    <property type="entry name" value="Sig_transdc_His_kin_sub2_dim/P"/>
</dbReference>
<feature type="compositionally biased region" description="Basic residues" evidence="7">
    <location>
        <begin position="184"/>
        <end position="193"/>
    </location>
</feature>
<dbReference type="InterPro" id="IPR003594">
    <property type="entry name" value="HATPase_dom"/>
</dbReference>
<keyword evidence="4" id="KW-0808">Transferase</keyword>
<keyword evidence="6" id="KW-0175">Coiled coil</keyword>
<evidence type="ECO:0000256" key="7">
    <source>
        <dbReference type="SAM" id="MobiDB-lite"/>
    </source>
</evidence>
<dbReference type="GO" id="GO:0004673">
    <property type="term" value="F:protein histidine kinase activity"/>
    <property type="evidence" value="ECO:0007669"/>
    <property type="project" value="UniProtKB-EC"/>
</dbReference>
<dbReference type="PANTHER" id="PTHR43304:SF1">
    <property type="entry name" value="PAC DOMAIN-CONTAINING PROTEIN"/>
    <property type="match status" value="1"/>
</dbReference>
<dbReference type="InterPro" id="IPR000700">
    <property type="entry name" value="PAS-assoc_C"/>
</dbReference>
<dbReference type="PROSITE" id="PS50113">
    <property type="entry name" value="PAC"/>
    <property type="match status" value="5"/>
</dbReference>
<dbReference type="SUPFAM" id="SSF55874">
    <property type="entry name" value="ATPase domain of HSP90 chaperone/DNA topoisomerase II/histidine kinase"/>
    <property type="match status" value="1"/>
</dbReference>
<dbReference type="Proteomes" id="UP000218831">
    <property type="component" value="Unassembled WGS sequence"/>
</dbReference>
<feature type="domain" description="PAS" evidence="9">
    <location>
        <begin position="498"/>
        <end position="568"/>
    </location>
</feature>
<comment type="caution">
    <text evidence="11">The sequence shown here is derived from an EMBL/GenBank/DDBJ whole genome shotgun (WGS) entry which is preliminary data.</text>
</comment>
<reference evidence="11 12" key="1">
    <citation type="submission" date="2017-08" db="EMBL/GenBank/DDBJ databases">
        <title>Aliifodinibius alkalisoli sp. nov., isolated from saline alkaline soil.</title>
        <authorList>
            <person name="Liu D."/>
            <person name="Zhang G."/>
        </authorList>
    </citation>
    <scope>NUCLEOTIDE SEQUENCE [LARGE SCALE GENOMIC DNA]</scope>
    <source>
        <strain evidence="11 12">WN023</strain>
    </source>
</reference>
<dbReference type="SMART" id="SM00387">
    <property type="entry name" value="HATPase_c"/>
    <property type="match status" value="1"/>
</dbReference>
<sequence>MDEVHKKQAYQLANIGHWELDVLNNELHWSDQLKRLHEVELDYEPNLEAALSFYVEGEPRSKIQQAVNEAIEEGEPFTVESQIVTAKDNLRWIKAIGEPKIENGKCIRVFGSTQDITDRKEAEQQNKKIQQQLKGIVEHSPIMFYRHDTNHKLSYVSPQSQHFLGCSPEQAKQKWTDFITDHPKNKKGLQKTKKAIETGQTQPSYELQLERKDGTKIWVQVNESPVKKNGETKEIVGSLTDITTLKDKQQEIENLSRVAQKTQNMVIITDPNENIEWVNDAFVEVTGYQREEVMGKKPGALLQGPNTDPKTVRQISRKIEDQQTFSEEILNYTKEGEPYWLKLDVTPITNENGDIIQFFSIQEDITEQIETEQQLKHERDRLDEAQKIGKIGDWFFDIETNSVTWSPTLFSIMERDPEKGEPPYQKLMDLYSSEESTLFEKVEMAINDNIAYRYDTWIQTEKGNNKYVHIKGIPKTDNSGEVKQLHGIVQDITEQKKAEEEKSRILKRIDDGFFAMDKNWVVTYWNTKAEQILDTPEKDIVGEVLWDVFEEATELDFYDQYHKAVDQQVTVHFEAFYPPQQMWLDVSAYPSEGGLSVYFKDVTQRKKTQQELQEKEAQLRNIANNIDGLVHRYRLYPDGSDEFVYVSEGVEDLHEVTPQQVMESSDLLWSQIIDDHIDKVRQSVQQSAEQLAPWDQKWKINTPSGQQKWIHGRGTPIQLEDGSVQWDTILLDVTEQKELEENVSRQVTLLNHILDSIPGLFYMVGKDLSFARTNKNVERLFDLTAKELQEINALTLVVPRERSKAKRLIGKAFQEGYADLETVLIGGDGEEHHYFMNGSLVKLDGNHYVIGSGINITDRVEAEKENTVLLQEIHHRVKNNLAIISGILTLELEELPSEDFYRLPLERSINRIHSIAKVHELLYQTSSFSKVNVKEYISDLATTITGTLQAEDDIQIRLDIDEIEMNINEIIPLGMLLNELLTNSIKYAFPAKKGGLIKLEITRFSKGYKIKYSDNGKGFDQDDFDNSKTLGFTIVNMLLKQLQADYKINTENKFELFFTFKQKTTGSHSNM</sequence>
<evidence type="ECO:0000256" key="6">
    <source>
        <dbReference type="SAM" id="Coils"/>
    </source>
</evidence>
<dbReference type="Pfam" id="PF07568">
    <property type="entry name" value="HisKA_2"/>
    <property type="match status" value="1"/>
</dbReference>
<evidence type="ECO:0000256" key="4">
    <source>
        <dbReference type="ARBA" id="ARBA00022679"/>
    </source>
</evidence>
<comment type="catalytic activity">
    <reaction evidence="1">
        <text>ATP + protein L-histidine = ADP + protein N-phospho-L-histidine.</text>
        <dbReference type="EC" id="2.7.13.3"/>
    </reaction>
</comment>
<dbReference type="PANTHER" id="PTHR43304">
    <property type="entry name" value="PHYTOCHROME-LIKE PROTEIN CPH1"/>
    <property type="match status" value="1"/>
</dbReference>
<dbReference type="InterPro" id="IPR013656">
    <property type="entry name" value="PAS_4"/>
</dbReference>
<dbReference type="InterPro" id="IPR036890">
    <property type="entry name" value="HATPase_C_sf"/>
</dbReference>
<proteinExistence type="predicted"/>
<evidence type="ECO:0000259" key="10">
    <source>
        <dbReference type="PROSITE" id="PS50113"/>
    </source>
</evidence>
<dbReference type="Gene3D" id="3.30.450.20">
    <property type="entry name" value="PAS domain"/>
    <property type="match status" value="7"/>
</dbReference>
<name>A0A2A2GDM3_9BACT</name>
<dbReference type="OrthoDB" id="1419493at2"/>
<dbReference type="PROSITE" id="PS50112">
    <property type="entry name" value="PAS"/>
    <property type="match status" value="2"/>
</dbReference>
<dbReference type="Gene3D" id="3.30.565.10">
    <property type="entry name" value="Histidine kinase-like ATPase, C-terminal domain"/>
    <property type="match status" value="1"/>
</dbReference>
<dbReference type="SUPFAM" id="SSF55785">
    <property type="entry name" value="PYP-like sensor domain (PAS domain)"/>
    <property type="match status" value="7"/>
</dbReference>
<evidence type="ECO:0000256" key="1">
    <source>
        <dbReference type="ARBA" id="ARBA00000085"/>
    </source>
</evidence>
<evidence type="ECO:0000259" key="9">
    <source>
        <dbReference type="PROSITE" id="PS50112"/>
    </source>
</evidence>
<evidence type="ECO:0000256" key="5">
    <source>
        <dbReference type="ARBA" id="ARBA00022777"/>
    </source>
</evidence>
<dbReference type="InterPro" id="IPR001610">
    <property type="entry name" value="PAC"/>
</dbReference>